<dbReference type="SUPFAM" id="SSF52499">
    <property type="entry name" value="Isochorismatase-like hydrolases"/>
    <property type="match status" value="1"/>
</dbReference>
<dbReference type="InterPro" id="IPR000868">
    <property type="entry name" value="Isochorismatase-like_dom"/>
</dbReference>
<dbReference type="Gene3D" id="3.40.50.850">
    <property type="entry name" value="Isochorismatase-like"/>
    <property type="match status" value="1"/>
</dbReference>
<dbReference type="Pfam" id="PF00857">
    <property type="entry name" value="Isochorismatase"/>
    <property type="match status" value="1"/>
</dbReference>
<comment type="caution">
    <text evidence="3">The sequence shown here is derived from an EMBL/GenBank/DDBJ whole genome shotgun (WGS) entry which is preliminary data.</text>
</comment>
<dbReference type="EMBL" id="RJVQ01000001">
    <property type="protein sequence ID" value="RQW64678.1"/>
    <property type="molecule type" value="Genomic_DNA"/>
</dbReference>
<sequence>MNTQALLIIDFQNDYLPEGRFPLWNTLEVLRNTNELICDAIEKGIPICLVQHISLAPAGEAKFFEKDSFGAEICEDILRLCRNAKIIEKQYADSFYKTQLEEYLSQLGTKELLVCGMMTQNCVTHTVLSKSAEKYRVSIVADCCTTTDPMIHHLAINAISNRVPILSVSNALKA</sequence>
<gene>
    <name evidence="3" type="ORF">EES38_01110</name>
</gene>
<evidence type="ECO:0000313" key="4">
    <source>
        <dbReference type="Proteomes" id="UP000281112"/>
    </source>
</evidence>
<evidence type="ECO:0000259" key="2">
    <source>
        <dbReference type="Pfam" id="PF00857"/>
    </source>
</evidence>
<dbReference type="InterPro" id="IPR050272">
    <property type="entry name" value="Isochorismatase-like_hydrls"/>
</dbReference>
<dbReference type="RefSeq" id="WP_124935327.1">
    <property type="nucleotide sequence ID" value="NZ_RJVQ01000001.1"/>
</dbReference>
<dbReference type="Proteomes" id="UP000281112">
    <property type="component" value="Unassembled WGS sequence"/>
</dbReference>
<dbReference type="CDD" id="cd01014">
    <property type="entry name" value="nicotinamidase_related"/>
    <property type="match status" value="1"/>
</dbReference>
<evidence type="ECO:0000313" key="3">
    <source>
        <dbReference type="EMBL" id="RQW64678.1"/>
    </source>
</evidence>
<accession>A0A3N9TJW2</accession>
<keyword evidence="4" id="KW-1185">Reference proteome</keyword>
<organism evidence="3 4">
    <name type="scientific">Vibrio viridaestus</name>
    <dbReference type="NCBI Taxonomy" id="2487322"/>
    <lineage>
        <taxon>Bacteria</taxon>
        <taxon>Pseudomonadati</taxon>
        <taxon>Pseudomonadota</taxon>
        <taxon>Gammaproteobacteria</taxon>
        <taxon>Vibrionales</taxon>
        <taxon>Vibrionaceae</taxon>
        <taxon>Vibrio</taxon>
    </lineage>
</organism>
<dbReference type="AlphaFoldDB" id="A0A3N9TJW2"/>
<dbReference type="PANTHER" id="PTHR43540:SF15">
    <property type="entry name" value="BLR5631 PROTEIN"/>
    <property type="match status" value="1"/>
</dbReference>
<reference evidence="3 4" key="1">
    <citation type="submission" date="2018-11" db="EMBL/GenBank/DDBJ databases">
        <title>Vibrio LJC006 sp. nov., isolated from seawater during the bloom of the enteromorpha.</title>
        <authorList>
            <person name="Liang J."/>
        </authorList>
    </citation>
    <scope>NUCLEOTIDE SEQUENCE [LARGE SCALE GENOMIC DNA]</scope>
    <source>
        <strain evidence="3 4">LJC006</strain>
    </source>
</reference>
<keyword evidence="1 3" id="KW-0378">Hydrolase</keyword>
<feature type="domain" description="Isochorismatase-like" evidence="2">
    <location>
        <begin position="5"/>
        <end position="162"/>
    </location>
</feature>
<dbReference type="InterPro" id="IPR036380">
    <property type="entry name" value="Isochorismatase-like_sf"/>
</dbReference>
<protein>
    <submittedName>
        <fullName evidence="3">Cysteine hydrolase</fullName>
    </submittedName>
</protein>
<dbReference type="GO" id="GO:0016787">
    <property type="term" value="F:hydrolase activity"/>
    <property type="evidence" value="ECO:0007669"/>
    <property type="project" value="UniProtKB-KW"/>
</dbReference>
<proteinExistence type="predicted"/>
<dbReference type="OrthoDB" id="1157330at2"/>
<evidence type="ECO:0000256" key="1">
    <source>
        <dbReference type="ARBA" id="ARBA00022801"/>
    </source>
</evidence>
<dbReference type="PANTHER" id="PTHR43540">
    <property type="entry name" value="PEROXYUREIDOACRYLATE/UREIDOACRYLATE AMIDOHYDROLASE-RELATED"/>
    <property type="match status" value="1"/>
</dbReference>
<name>A0A3N9TJW2_9VIBR</name>